<name>A0A5C8D6G1_9SPIR</name>
<sequence>MHPNFLEICDKIKIPNIKFIVLGGPNNLILENKAKQMGIAHKFNFVGKTSDVESYIKISDIFGYPLNRNHFGTCDQSLQEAMSSGLVPVVLDNPMEKYMVKSNCGIICSNENEYINAIEELYKDKKLLNILSRNTKEYAKKEFSIEKMSLEWQKVFNEIINIEKSKKNWNINDKNNLKAIDIFFESIGEYKNLFNLDNELLKEELNKPNWLSYSKGTPKQYDSFLHDGSLDRFIF</sequence>
<evidence type="ECO:0000259" key="1">
    <source>
        <dbReference type="Pfam" id="PF00534"/>
    </source>
</evidence>
<gene>
    <name evidence="2" type="ORF">EPJ79_00715</name>
</gene>
<protein>
    <submittedName>
        <fullName evidence="2">Glycosyltransferase</fullName>
    </submittedName>
</protein>
<dbReference type="Proteomes" id="UP000324638">
    <property type="component" value="Unassembled WGS sequence"/>
</dbReference>
<dbReference type="Pfam" id="PF00534">
    <property type="entry name" value="Glycos_transf_1"/>
    <property type="match status" value="1"/>
</dbReference>
<keyword evidence="2" id="KW-0808">Transferase</keyword>
<dbReference type="RefSeq" id="WP_147738062.1">
    <property type="nucleotide sequence ID" value="NZ_SAXU01000001.1"/>
</dbReference>
<accession>A0A5C8D6G1</accession>
<comment type="caution">
    <text evidence="2">The sequence shown here is derived from an EMBL/GenBank/DDBJ whole genome shotgun (WGS) entry which is preliminary data.</text>
</comment>
<organism evidence="2 3">
    <name type="scientific">Brachyspira aalborgi</name>
    <dbReference type="NCBI Taxonomy" id="29522"/>
    <lineage>
        <taxon>Bacteria</taxon>
        <taxon>Pseudomonadati</taxon>
        <taxon>Spirochaetota</taxon>
        <taxon>Spirochaetia</taxon>
        <taxon>Brachyspirales</taxon>
        <taxon>Brachyspiraceae</taxon>
        <taxon>Brachyspira</taxon>
    </lineage>
</organism>
<feature type="domain" description="Glycosyl transferase family 1" evidence="1">
    <location>
        <begin position="4"/>
        <end position="137"/>
    </location>
</feature>
<dbReference type="AlphaFoldDB" id="A0A5C8D6G1"/>
<dbReference type="Gene3D" id="3.40.50.2000">
    <property type="entry name" value="Glycogen Phosphorylase B"/>
    <property type="match status" value="1"/>
</dbReference>
<dbReference type="GO" id="GO:0016757">
    <property type="term" value="F:glycosyltransferase activity"/>
    <property type="evidence" value="ECO:0007669"/>
    <property type="project" value="InterPro"/>
</dbReference>
<reference evidence="2 3" key="1">
    <citation type="journal article" date="1992" name="Lakartidningen">
        <title>[Penicillin V and not amoxicillin is the first choice preparation in acute otitis].</title>
        <authorList>
            <person name="Kamme C."/>
            <person name="Lundgren K."/>
            <person name="Prellner K."/>
        </authorList>
    </citation>
    <scope>NUCLEOTIDE SEQUENCE [LARGE SCALE GENOMIC DNA]</scope>
    <source>
        <strain evidence="2 3">513A</strain>
    </source>
</reference>
<dbReference type="EMBL" id="SAXU01000001">
    <property type="protein sequence ID" value="TXJ19712.1"/>
    <property type="molecule type" value="Genomic_DNA"/>
</dbReference>
<evidence type="ECO:0000313" key="2">
    <source>
        <dbReference type="EMBL" id="TXJ19712.1"/>
    </source>
</evidence>
<dbReference type="SUPFAM" id="SSF53756">
    <property type="entry name" value="UDP-Glycosyltransferase/glycogen phosphorylase"/>
    <property type="match status" value="1"/>
</dbReference>
<dbReference type="InterPro" id="IPR001296">
    <property type="entry name" value="Glyco_trans_1"/>
</dbReference>
<evidence type="ECO:0000313" key="3">
    <source>
        <dbReference type="Proteomes" id="UP000324638"/>
    </source>
</evidence>
<dbReference type="PANTHER" id="PTHR12526">
    <property type="entry name" value="GLYCOSYLTRANSFERASE"/>
    <property type="match status" value="1"/>
</dbReference>
<proteinExistence type="predicted"/>